<proteinExistence type="predicted"/>
<evidence type="ECO:0000313" key="1">
    <source>
        <dbReference type="EMBL" id="SVB60504.1"/>
    </source>
</evidence>
<dbReference type="InterPro" id="IPR015422">
    <property type="entry name" value="PyrdxlP-dep_Trfase_small"/>
</dbReference>
<dbReference type="GO" id="GO:0030170">
    <property type="term" value="F:pyridoxal phosphate binding"/>
    <property type="evidence" value="ECO:0007669"/>
    <property type="project" value="TreeGrafter"/>
</dbReference>
<name>A0A382FDX5_9ZZZZ</name>
<dbReference type="Gene3D" id="3.90.1150.10">
    <property type="entry name" value="Aspartate Aminotransferase, domain 1"/>
    <property type="match status" value="1"/>
</dbReference>
<gene>
    <name evidence="1" type="ORF">METZ01_LOCUS213358</name>
</gene>
<accession>A0A382FDX5</accession>
<sequence>MDEIKIPMSRPSIDYETQNSMFDVIKSGWLSQGKKTRKFENNLSEYLSSKVVVVNSGTSALTAALSAHGIKPGDKVVVPSFTFIATSSAAKILGANILVADVDAETLNISPDSIEKIVKEHNDVKAVIIVDIAGQPVDLEPIIELSKRYNFILIEDAAQAIGSEYKNKKIGSFKHTSCFSFTIAKIMTTIEGGCITTQDEQIHKKLNRIRDVGRDGPGQYIHHLISGNYRFTDIQADLGINQLKQINQFISRRTKISNEYKNKIKTLTFQKTPDYVTTHTHVLFFAFSENKDKRDQNLKFLRDNGIDARLPYMPIQRQPCNPELKNIDAPNSDLIYERAFTLPIFNDMTEDECNLVIDYCNKL</sequence>
<organism evidence="1">
    <name type="scientific">marine metagenome</name>
    <dbReference type="NCBI Taxonomy" id="408172"/>
    <lineage>
        <taxon>unclassified sequences</taxon>
        <taxon>metagenomes</taxon>
        <taxon>ecological metagenomes</taxon>
    </lineage>
</organism>
<dbReference type="InterPro" id="IPR015421">
    <property type="entry name" value="PyrdxlP-dep_Trfase_major"/>
</dbReference>
<dbReference type="AlphaFoldDB" id="A0A382FDX5"/>
<dbReference type="InterPro" id="IPR015424">
    <property type="entry name" value="PyrdxlP-dep_Trfase"/>
</dbReference>
<evidence type="ECO:0008006" key="2">
    <source>
        <dbReference type="Google" id="ProtNLM"/>
    </source>
</evidence>
<dbReference type="PANTHER" id="PTHR30244:SF34">
    <property type="entry name" value="DTDP-4-AMINO-4,6-DIDEOXYGALACTOSE TRANSAMINASE"/>
    <property type="match status" value="1"/>
</dbReference>
<reference evidence="1" key="1">
    <citation type="submission" date="2018-05" db="EMBL/GenBank/DDBJ databases">
        <authorList>
            <person name="Lanie J.A."/>
            <person name="Ng W.-L."/>
            <person name="Kazmierczak K.M."/>
            <person name="Andrzejewski T.M."/>
            <person name="Davidsen T.M."/>
            <person name="Wayne K.J."/>
            <person name="Tettelin H."/>
            <person name="Glass J.I."/>
            <person name="Rusch D."/>
            <person name="Podicherti R."/>
            <person name="Tsui H.-C.T."/>
            <person name="Winkler M.E."/>
        </authorList>
    </citation>
    <scope>NUCLEOTIDE SEQUENCE</scope>
</reference>
<dbReference type="CDD" id="cd00616">
    <property type="entry name" value="AHBA_syn"/>
    <property type="match status" value="1"/>
</dbReference>
<dbReference type="SUPFAM" id="SSF53383">
    <property type="entry name" value="PLP-dependent transferases"/>
    <property type="match status" value="1"/>
</dbReference>
<dbReference type="GO" id="GO:0000271">
    <property type="term" value="P:polysaccharide biosynthetic process"/>
    <property type="evidence" value="ECO:0007669"/>
    <property type="project" value="TreeGrafter"/>
</dbReference>
<dbReference type="PIRSF" id="PIRSF000390">
    <property type="entry name" value="PLP_StrS"/>
    <property type="match status" value="1"/>
</dbReference>
<dbReference type="InterPro" id="IPR000653">
    <property type="entry name" value="DegT/StrS_aminotransferase"/>
</dbReference>
<dbReference type="PANTHER" id="PTHR30244">
    <property type="entry name" value="TRANSAMINASE"/>
    <property type="match status" value="1"/>
</dbReference>
<dbReference type="GO" id="GO:0008483">
    <property type="term" value="F:transaminase activity"/>
    <property type="evidence" value="ECO:0007669"/>
    <property type="project" value="TreeGrafter"/>
</dbReference>
<dbReference type="EMBL" id="UINC01049125">
    <property type="protein sequence ID" value="SVB60504.1"/>
    <property type="molecule type" value="Genomic_DNA"/>
</dbReference>
<dbReference type="Gene3D" id="3.40.640.10">
    <property type="entry name" value="Type I PLP-dependent aspartate aminotransferase-like (Major domain)"/>
    <property type="match status" value="1"/>
</dbReference>
<protein>
    <recommendedName>
        <fullName evidence="2">DegT/DnrJ/EryC1/StrS aminotransferase family protein</fullName>
    </recommendedName>
</protein>
<dbReference type="Pfam" id="PF01041">
    <property type="entry name" value="DegT_DnrJ_EryC1"/>
    <property type="match status" value="1"/>
</dbReference>